<protein>
    <recommendedName>
        <fullName evidence="3">Septum formation initiator</fullName>
    </recommendedName>
</protein>
<dbReference type="EMBL" id="PFBB01000014">
    <property type="protein sequence ID" value="PIR88624.1"/>
    <property type="molecule type" value="Genomic_DNA"/>
</dbReference>
<dbReference type="InterPro" id="IPR007060">
    <property type="entry name" value="FtsL/DivIC"/>
</dbReference>
<evidence type="ECO:0000313" key="2">
    <source>
        <dbReference type="Proteomes" id="UP000229615"/>
    </source>
</evidence>
<gene>
    <name evidence="1" type="ORF">COU09_01415</name>
</gene>
<accession>A0A2H0UQF8</accession>
<evidence type="ECO:0000313" key="1">
    <source>
        <dbReference type="EMBL" id="PIR88624.1"/>
    </source>
</evidence>
<sequence>MRRNLIATTIILALIAVLAIQLNNINRERLALKSALKEDQKIVSELDLENADLTAEIQYFGIPDNLAKEFKSRFNYRRPGEKMFILVPEE</sequence>
<dbReference type="AlphaFoldDB" id="A0A2H0UQF8"/>
<dbReference type="Pfam" id="PF04977">
    <property type="entry name" value="DivIC"/>
    <property type="match status" value="1"/>
</dbReference>
<dbReference type="Proteomes" id="UP000229615">
    <property type="component" value="Unassembled WGS sequence"/>
</dbReference>
<name>A0A2H0UQF8_9BACT</name>
<evidence type="ECO:0008006" key="3">
    <source>
        <dbReference type="Google" id="ProtNLM"/>
    </source>
</evidence>
<reference evidence="2" key="1">
    <citation type="submission" date="2017-09" db="EMBL/GenBank/DDBJ databases">
        <title>Depth-based differentiation of microbial function through sediment-hosted aquifers and enrichment of novel symbionts in the deep terrestrial subsurface.</title>
        <authorList>
            <person name="Probst A.J."/>
            <person name="Ladd B."/>
            <person name="Jarett J.K."/>
            <person name="Geller-Mcgrath D.E."/>
            <person name="Sieber C.M.K."/>
            <person name="Emerson J.B."/>
            <person name="Anantharaman K."/>
            <person name="Thomas B.C."/>
            <person name="Malmstrom R."/>
            <person name="Stieglmeier M."/>
            <person name="Klingl A."/>
            <person name="Woyke T."/>
            <person name="Ryan C.M."/>
            <person name="Banfield J.F."/>
        </authorList>
    </citation>
    <scope>NUCLEOTIDE SEQUENCE [LARGE SCALE GENOMIC DNA]</scope>
</reference>
<organism evidence="1 2">
    <name type="scientific">Candidatus Harrisonbacteria bacterium CG10_big_fil_rev_8_21_14_0_10_44_23</name>
    <dbReference type="NCBI Taxonomy" id="1974585"/>
    <lineage>
        <taxon>Bacteria</taxon>
        <taxon>Candidatus Harrisoniibacteriota</taxon>
    </lineage>
</organism>
<proteinExistence type="predicted"/>
<comment type="caution">
    <text evidence="1">The sequence shown here is derived from an EMBL/GenBank/DDBJ whole genome shotgun (WGS) entry which is preliminary data.</text>
</comment>